<evidence type="ECO:0000313" key="2">
    <source>
        <dbReference type="EMBL" id="OGG26700.1"/>
    </source>
</evidence>
<dbReference type="Pfam" id="PF13489">
    <property type="entry name" value="Methyltransf_23"/>
    <property type="match status" value="1"/>
</dbReference>
<dbReference type="AlphaFoldDB" id="A0A1F6APT4"/>
<keyword evidence="1" id="KW-0175">Coiled coil</keyword>
<proteinExistence type="predicted"/>
<dbReference type="CDD" id="cd02440">
    <property type="entry name" value="AdoMet_MTases"/>
    <property type="match status" value="1"/>
</dbReference>
<feature type="coiled-coil region" evidence="1">
    <location>
        <begin position="561"/>
        <end position="588"/>
    </location>
</feature>
<evidence type="ECO:0000313" key="3">
    <source>
        <dbReference type="Proteomes" id="UP000176609"/>
    </source>
</evidence>
<comment type="caution">
    <text evidence="2">The sequence shown here is derived from an EMBL/GenBank/DDBJ whole genome shotgun (WGS) entry which is preliminary data.</text>
</comment>
<accession>A0A1F6APT4</accession>
<evidence type="ECO:0000256" key="1">
    <source>
        <dbReference type="SAM" id="Coils"/>
    </source>
</evidence>
<dbReference type="EMBL" id="MFJR01000007">
    <property type="protein sequence ID" value="OGG26700.1"/>
    <property type="molecule type" value="Genomic_DNA"/>
</dbReference>
<sequence>MSIPIDKASVISSASNNQSSNFWYNEGTEKEKIILEVLDKAKDVSALSEELHSQIVDWSTESHFSKYRNSLLLPFKELFTEKSVLEIGAGFGGLTRLLGECAKEVYAVEPPLIRALGCAKRCRGLRNVKVIAEDIFNLYPSKKFDFVVVVGVLEYAALMKNIAVSPSPASSFIHTAASFLKDDGVLILAIENRLGLRYFVPLTEDHTSLFLESLHNFPNKKGPKTFSRKELINLFNENNLRYQEWFFPFPDYKTPFALFHHPLQWKNTTDLSHFLFKEYSRDYYRAPIRIIDEFLLLSEFFKNDLLESFSNSFLVFASKGKKNLPKADWVIKRYQLSRSVNRQSEISIGEKDKELKVRKKYLYGKKKALYQDLYPEPYIFSFMRAALSENFKGEWVALFSRFYQFLQRHTDPKGFIGHRYYEATLSNVSLVHNKFVYFDVENIKRKPIPLLSVFLRNVAYLFSMNLPHLYKIYDRIPCQNAIVDFLRESTGIVCTQNDIENFIEEESAYQHILTKDSKKRILENIQGFLQQTIKNQSNLLELVKHCNVEDVMEKSLSAKKLTELEEKNRNLSSKIIRLREDMERITSTKLFKASEKIRRIKTLFSRP</sequence>
<dbReference type="Gene3D" id="3.40.50.150">
    <property type="entry name" value="Vaccinia Virus protein VP39"/>
    <property type="match status" value="1"/>
</dbReference>
<reference evidence="2 3" key="1">
    <citation type="journal article" date="2016" name="Nat. Commun.">
        <title>Thousands of microbial genomes shed light on interconnected biogeochemical processes in an aquifer system.</title>
        <authorList>
            <person name="Anantharaman K."/>
            <person name="Brown C.T."/>
            <person name="Hug L.A."/>
            <person name="Sharon I."/>
            <person name="Castelle C.J."/>
            <person name="Probst A.J."/>
            <person name="Thomas B.C."/>
            <person name="Singh A."/>
            <person name="Wilkins M.J."/>
            <person name="Karaoz U."/>
            <person name="Brodie E.L."/>
            <person name="Williams K.H."/>
            <person name="Hubbard S.S."/>
            <person name="Banfield J.F."/>
        </authorList>
    </citation>
    <scope>NUCLEOTIDE SEQUENCE [LARGE SCALE GENOMIC DNA]</scope>
</reference>
<dbReference type="InterPro" id="IPR029063">
    <property type="entry name" value="SAM-dependent_MTases_sf"/>
</dbReference>
<gene>
    <name evidence="2" type="ORF">A2960_00815</name>
</gene>
<dbReference type="Proteomes" id="UP000176609">
    <property type="component" value="Unassembled WGS sequence"/>
</dbReference>
<name>A0A1F6APT4_9BACT</name>
<protein>
    <recommendedName>
        <fullName evidence="4">Methyltransferase type 12 domain-containing protein</fullName>
    </recommendedName>
</protein>
<organism evidence="2 3">
    <name type="scientific">Candidatus Gottesmanbacteria bacterium RIFCSPLOWO2_01_FULL_39_12b</name>
    <dbReference type="NCBI Taxonomy" id="1798388"/>
    <lineage>
        <taxon>Bacteria</taxon>
        <taxon>Candidatus Gottesmaniibacteriota</taxon>
    </lineage>
</organism>
<dbReference type="SUPFAM" id="SSF53335">
    <property type="entry name" value="S-adenosyl-L-methionine-dependent methyltransferases"/>
    <property type="match status" value="1"/>
</dbReference>
<evidence type="ECO:0008006" key="4">
    <source>
        <dbReference type="Google" id="ProtNLM"/>
    </source>
</evidence>